<protein>
    <submittedName>
        <fullName evidence="1">Uncharacterized protein</fullName>
    </submittedName>
</protein>
<evidence type="ECO:0000313" key="2">
    <source>
        <dbReference type="Proteomes" id="UP000028480"/>
    </source>
</evidence>
<dbReference type="HOGENOM" id="CLU_205425_0_0_6"/>
<comment type="caution">
    <text evidence="1">The sequence shown here is derived from an EMBL/GenBank/DDBJ whole genome shotgun (WGS) entry which is preliminary data.</text>
</comment>
<proteinExistence type="predicted"/>
<sequence>MQTYLSTWFFAEADKETSHLIEIAIDTTNKIIDNLNKSTEVNDEQ</sequence>
<dbReference type="EMBL" id="CBTB010000272">
    <property type="protein sequence ID" value="CDH34872.1"/>
    <property type="molecule type" value="Genomic_DNA"/>
</dbReference>
<accession>A0A077QFN6</accession>
<dbReference type="AlphaFoldDB" id="A0A077QFN6"/>
<name>A0A077QFN6_XENBV</name>
<evidence type="ECO:0000313" key="1">
    <source>
        <dbReference type="EMBL" id="CDH34872.1"/>
    </source>
</evidence>
<dbReference type="Proteomes" id="UP000028480">
    <property type="component" value="Unassembled WGS sequence"/>
</dbReference>
<reference evidence="1" key="1">
    <citation type="submission" date="2013-07" db="EMBL/GenBank/DDBJ databases">
        <title>Sub-species coevolution in mutualistic symbiosis.</title>
        <authorList>
            <person name="Murfin K."/>
            <person name="Klassen J."/>
            <person name="Lee M."/>
            <person name="Forst S."/>
            <person name="Stock P."/>
            <person name="Goodrich-Blair H."/>
        </authorList>
    </citation>
    <scope>NUCLEOTIDE SEQUENCE [LARGE SCALE GENOMIC DNA]</scope>
    <source>
        <strain evidence="1">Intermedium</strain>
    </source>
</reference>
<organism evidence="1 2">
    <name type="scientific">Xenorhabdus bovienii str. Intermedium</name>
    <dbReference type="NCBI Taxonomy" id="1379677"/>
    <lineage>
        <taxon>Bacteria</taxon>
        <taxon>Pseudomonadati</taxon>
        <taxon>Pseudomonadota</taxon>
        <taxon>Gammaproteobacteria</taxon>
        <taxon>Enterobacterales</taxon>
        <taxon>Morganellaceae</taxon>
        <taxon>Xenorhabdus</taxon>
    </lineage>
</organism>
<gene>
    <name evidence="1" type="ORF">XBI1_630002</name>
</gene>